<feature type="domain" description="Saccharopine dehydrogenase-like C-terminal" evidence="1">
    <location>
        <begin position="2"/>
        <end position="175"/>
    </location>
</feature>
<evidence type="ECO:0000313" key="2">
    <source>
        <dbReference type="EMBL" id="SVD86377.1"/>
    </source>
</evidence>
<dbReference type="SUPFAM" id="SSF55347">
    <property type="entry name" value="Glyceraldehyde-3-phosphate dehydrogenase-like, C-terminal domain"/>
    <property type="match status" value="1"/>
</dbReference>
<organism evidence="2">
    <name type="scientific">marine metagenome</name>
    <dbReference type="NCBI Taxonomy" id="408172"/>
    <lineage>
        <taxon>unclassified sequences</taxon>
        <taxon>metagenomes</taxon>
        <taxon>ecological metagenomes</taxon>
    </lineage>
</organism>
<dbReference type="Gene3D" id="3.30.360.10">
    <property type="entry name" value="Dihydrodipicolinate Reductase, domain 2"/>
    <property type="match status" value="1"/>
</dbReference>
<proteinExistence type="predicted"/>
<reference evidence="2" key="1">
    <citation type="submission" date="2018-05" db="EMBL/GenBank/DDBJ databases">
        <authorList>
            <person name="Lanie J.A."/>
            <person name="Ng W.-L."/>
            <person name="Kazmierczak K.M."/>
            <person name="Andrzejewski T.M."/>
            <person name="Davidsen T.M."/>
            <person name="Wayne K.J."/>
            <person name="Tettelin H."/>
            <person name="Glass J.I."/>
            <person name="Rusch D."/>
            <person name="Podicherti R."/>
            <person name="Tsui H.-C.T."/>
            <person name="Winkler M.E."/>
        </authorList>
    </citation>
    <scope>NUCLEOTIDE SEQUENCE</scope>
</reference>
<sequence>MMVGGLPQHPNNTLKYTCTWSRDGLVNEYRDDCVVLIDGNQGAAKGMDGYQFPISSHIGPLEAFYTSGGAAHTISAMQKRGVQNCSYKTLRYPQHRQLVNFLIHESGLTDASIIEIFQRTCPPQDDLVIIKVTVQDLDFERVIQSNEKFSAMQQATAFPAVSAVHTILEDKSSWWVDHPSTIGGAIGPVLKYTDIDTIPFNKALDRLLEGWGGYSSNGNYV</sequence>
<dbReference type="Pfam" id="PF16653">
    <property type="entry name" value="Sacchrp_dh_C"/>
    <property type="match status" value="1"/>
</dbReference>
<name>A0A382YSY5_9ZZZZ</name>
<accession>A0A382YSY5</accession>
<dbReference type="InterPro" id="IPR032095">
    <property type="entry name" value="Sacchrp_dh-like_C"/>
</dbReference>
<protein>
    <recommendedName>
        <fullName evidence="1">Saccharopine dehydrogenase-like C-terminal domain-containing protein</fullName>
    </recommendedName>
</protein>
<dbReference type="EMBL" id="UINC01178300">
    <property type="protein sequence ID" value="SVD86377.1"/>
    <property type="molecule type" value="Genomic_DNA"/>
</dbReference>
<dbReference type="AlphaFoldDB" id="A0A382YSY5"/>
<gene>
    <name evidence="2" type="ORF">METZ01_LOCUS439231</name>
</gene>
<evidence type="ECO:0000259" key="1">
    <source>
        <dbReference type="Pfam" id="PF16653"/>
    </source>
</evidence>